<dbReference type="InterPro" id="IPR011742">
    <property type="entry name" value="CRISPR-assoc_prot_TM1812"/>
</dbReference>
<dbReference type="EMBL" id="CP072361">
    <property type="protein sequence ID" value="QUB74793.1"/>
    <property type="molecule type" value="Genomic_DNA"/>
</dbReference>
<proteinExistence type="predicted"/>
<evidence type="ECO:0000313" key="2">
    <source>
        <dbReference type="Proteomes" id="UP000682195"/>
    </source>
</evidence>
<dbReference type="NCBIfam" id="TIGR02549">
    <property type="entry name" value="CRISPR_DxTHG"/>
    <property type="match status" value="1"/>
</dbReference>
<dbReference type="InterPro" id="IPR013383">
    <property type="entry name" value="CRISPR-assoc_prot_DxTHG_CS"/>
</dbReference>
<protein>
    <submittedName>
        <fullName evidence="1">TIGR02221 family CRISPR-associated protein</fullName>
    </submittedName>
</protein>
<keyword evidence="2" id="KW-1185">Reference proteome</keyword>
<dbReference type="NCBIfam" id="TIGR02221">
    <property type="entry name" value="cas_TM1812"/>
    <property type="match status" value="1"/>
</dbReference>
<evidence type="ECO:0000313" key="1">
    <source>
        <dbReference type="EMBL" id="QUB74793.1"/>
    </source>
</evidence>
<name>A0ABX7XMC1_9BACT</name>
<organism evidence="1 2">
    <name type="scientific">Prevotella melaninogenica</name>
    <dbReference type="NCBI Taxonomy" id="28132"/>
    <lineage>
        <taxon>Bacteria</taxon>
        <taxon>Pseudomonadati</taxon>
        <taxon>Bacteroidota</taxon>
        <taxon>Bacteroidia</taxon>
        <taxon>Bacteroidales</taxon>
        <taxon>Prevotellaceae</taxon>
        <taxon>Prevotella</taxon>
    </lineage>
</organism>
<gene>
    <name evidence="1" type="ORF">J5A58_04390</name>
</gene>
<dbReference type="RefSeq" id="WP_211806955.1">
    <property type="nucleotide sequence ID" value="NZ_CP072361.1"/>
</dbReference>
<sequence length="431" mass="50041">MARNVFISFLGTNNYLETYYSIGDFKSSQPVRFIQEALIEHLCREWTSEDKIFIFCTKLSLEKNWNDNGQGNTDSEGLCTRLKNLKLPIPFEAVEITEGFSEEDIWDIFNKVYHKLNKGDNVYLDVTHAFRSIPIFSTVLFNYAHYLKGTNLKVVYYGAFEKLGPAYKVKDMNVEDRNAPIIDLTSIIRLQELSTAASNLHQYGKMKSISDLLGIVQGKGKGKQNIERIKKKMKDFDTALSTCKMDILKDGKLIGELQSLVDNNKDSKNLTEAHRQLIVKVQEEINMFKPYDTYDNVEAAIDWAKKYGMIQQAYTLAEELTISRVKDIITPQHLILQRVKDLECRKFVSVLLSLEESKKDEYKNDNEEFKTLFSQLYDQPLIRDLRKWYTILAGDRNIINHAKKSDKDFNKQFDKNYSEIRKLLSDVHQPL</sequence>
<reference evidence="1 2" key="1">
    <citation type="submission" date="2021-03" db="EMBL/GenBank/DDBJ databases">
        <title>Human Oral Microbial Genomes.</title>
        <authorList>
            <person name="Johnston C.D."/>
            <person name="Chen T."/>
            <person name="Dewhirst F.E."/>
        </authorList>
    </citation>
    <scope>NUCLEOTIDE SEQUENCE [LARGE SCALE GENOMIC DNA]</scope>
    <source>
        <strain evidence="1 2">F0054</strain>
    </source>
</reference>
<dbReference type="Proteomes" id="UP000682195">
    <property type="component" value="Chromosome 1"/>
</dbReference>
<dbReference type="CDD" id="cd09732">
    <property type="entry name" value="Csx1_III-U"/>
    <property type="match status" value="1"/>
</dbReference>
<accession>A0ABX7XMC1</accession>